<dbReference type="InterPro" id="IPR001584">
    <property type="entry name" value="Integrase_cat-core"/>
</dbReference>
<evidence type="ECO:0000259" key="2">
    <source>
        <dbReference type="PROSITE" id="PS50994"/>
    </source>
</evidence>
<dbReference type="GO" id="GO:0003676">
    <property type="term" value="F:nucleic acid binding"/>
    <property type="evidence" value="ECO:0007669"/>
    <property type="project" value="InterPro"/>
</dbReference>
<dbReference type="EMBL" id="CABVHP010000002">
    <property type="protein sequence ID" value="VVN78335.1"/>
    <property type="molecule type" value="Genomic_DNA"/>
</dbReference>
<dbReference type="GO" id="GO:0015074">
    <property type="term" value="P:DNA integration"/>
    <property type="evidence" value="ECO:0007669"/>
    <property type="project" value="InterPro"/>
</dbReference>
<feature type="domain" description="Integrase catalytic" evidence="2">
    <location>
        <begin position="172"/>
        <end position="377"/>
    </location>
</feature>
<feature type="compositionally biased region" description="Basic and acidic residues" evidence="1">
    <location>
        <begin position="495"/>
        <end position="510"/>
    </location>
</feature>
<dbReference type="PROSITE" id="PS50994">
    <property type="entry name" value="INTEGRASE"/>
    <property type="match status" value="1"/>
</dbReference>
<reference evidence="3 4" key="1">
    <citation type="submission" date="2019-09" db="EMBL/GenBank/DDBJ databases">
        <authorList>
            <person name="Chandra G."/>
            <person name="Truman W A."/>
        </authorList>
    </citation>
    <scope>NUCLEOTIDE SEQUENCE [LARGE SCALE GENOMIC DNA]</scope>
    <source>
        <strain evidence="3">PS704</strain>
    </source>
</reference>
<dbReference type="SUPFAM" id="SSF53098">
    <property type="entry name" value="Ribonuclease H-like"/>
    <property type="match status" value="1"/>
</dbReference>
<dbReference type="Gene3D" id="3.30.420.10">
    <property type="entry name" value="Ribonuclease H-like superfamily/Ribonuclease H"/>
    <property type="match status" value="1"/>
</dbReference>
<dbReference type="Pfam" id="PF09299">
    <property type="entry name" value="Mu-transpos_C"/>
    <property type="match status" value="1"/>
</dbReference>
<evidence type="ECO:0000313" key="4">
    <source>
        <dbReference type="Proteomes" id="UP000326557"/>
    </source>
</evidence>
<evidence type="ECO:0000256" key="1">
    <source>
        <dbReference type="SAM" id="MobiDB-lite"/>
    </source>
</evidence>
<dbReference type="InterPro" id="IPR009004">
    <property type="entry name" value="Transposase_Mu_C"/>
</dbReference>
<dbReference type="InterPro" id="IPR012337">
    <property type="entry name" value="RNaseH-like_sf"/>
</dbReference>
<feature type="compositionally biased region" description="Basic and acidic residues" evidence="1">
    <location>
        <begin position="518"/>
        <end position="528"/>
    </location>
</feature>
<sequence>MKKVTKECISRAKTALSSKSTASEVGRHKLAATRYAILRDYKDGHLKADKAMSMLGLQKTVFYELVKRMEGATSYRTIVTDSPGRKDGLMVTNSEVLKLIEEMFLEHYPDSKKISVVWKACQAQADNRRMLRPSYHTVKRWINSKGERLLHAMTHSSDQTKQKYEARAGYKVTTRPLEWVQFDHTVVDLLVVDENDRNVIIGRPWISLAVDLHTRVVLGFYLSFLPPSAVSVAMLMESCVLPKDPFLAKLGLPGHLLPMHGLPEVIHTDNAKEFISDVFVLNAKDFGIDVQHRDIPQKHQGGHIESLIGKLMLNTVHGLPGSTGSNTVQRKHLRSAKRAGITLTGLREILCYHFHAYHDSKHSALGKSPEEAWNEHYAKYPGPKMLDAAQHEDFKYRFYPEIHDKQIVPEGIELFRRFYFDSAIKNRVREKVLVKYDPYDLSFIFVNLDGTWTKIPCKRNNFNKSADFETYRWQRQQKGARDGTMGKAGAQSFSEAHKVKKAEVKLTTQEKRKRKAEKGKEDYKEQASTHKKAPIHKDLNTSLKPGATTTTKSNPKGQKKEASNVYNISKLFQSETIVDFDDAPVVIYDSNTR</sequence>
<dbReference type="AlphaFoldDB" id="A0A5E7AIN7"/>
<organism evidence="3 4">
    <name type="scientific">Pseudomonas fluorescens</name>
    <dbReference type="NCBI Taxonomy" id="294"/>
    <lineage>
        <taxon>Bacteria</taxon>
        <taxon>Pseudomonadati</taxon>
        <taxon>Pseudomonadota</taxon>
        <taxon>Gammaproteobacteria</taxon>
        <taxon>Pseudomonadales</taxon>
        <taxon>Pseudomonadaceae</taxon>
        <taxon>Pseudomonas</taxon>
    </lineage>
</organism>
<gene>
    <name evidence="3" type="ORF">PS704_00890</name>
</gene>
<dbReference type="RefSeq" id="WP_150636628.1">
    <property type="nucleotide sequence ID" value="NZ_CABVHP010000002.1"/>
</dbReference>
<dbReference type="Proteomes" id="UP000326557">
    <property type="component" value="Unassembled WGS sequence"/>
</dbReference>
<dbReference type="SUPFAM" id="SSF50610">
    <property type="entry name" value="mu transposase, C-terminal domain"/>
    <property type="match status" value="1"/>
</dbReference>
<evidence type="ECO:0000313" key="3">
    <source>
        <dbReference type="EMBL" id="VVN78335.1"/>
    </source>
</evidence>
<dbReference type="OrthoDB" id="501284at2"/>
<accession>A0A5E7AIN7</accession>
<feature type="compositionally biased region" description="Polar residues" evidence="1">
    <location>
        <begin position="540"/>
        <end position="556"/>
    </location>
</feature>
<name>A0A5E7AIN7_PSEFL</name>
<proteinExistence type="predicted"/>
<protein>
    <recommendedName>
        <fullName evidence="2">Integrase catalytic domain-containing protein</fullName>
    </recommendedName>
</protein>
<dbReference type="InterPro" id="IPR015378">
    <property type="entry name" value="Transposase-like_Mu_C"/>
</dbReference>
<feature type="region of interest" description="Disordered" evidence="1">
    <location>
        <begin position="475"/>
        <end position="561"/>
    </location>
</feature>
<dbReference type="InterPro" id="IPR036397">
    <property type="entry name" value="RNaseH_sf"/>
</dbReference>